<reference evidence="7" key="1">
    <citation type="submission" date="2022-01" db="EMBL/GenBank/DDBJ databases">
        <title>Whole genome-based taxonomy of the Shewanellaceae.</title>
        <authorList>
            <person name="Martin-Rodriguez A.J."/>
        </authorList>
    </citation>
    <scope>NUCLEOTIDE SEQUENCE</scope>
    <source>
        <strain evidence="7">KCTC 23973</strain>
    </source>
</reference>
<protein>
    <submittedName>
        <fullName evidence="7">LysE family translocator</fullName>
    </submittedName>
</protein>
<evidence type="ECO:0000256" key="5">
    <source>
        <dbReference type="ARBA" id="ARBA00023136"/>
    </source>
</evidence>
<accession>A0A9X1ZGY6</accession>
<dbReference type="PANTHER" id="PTHR30086:SF20">
    <property type="entry name" value="ARGININE EXPORTER PROTEIN ARGO-RELATED"/>
    <property type="match status" value="1"/>
</dbReference>
<feature type="transmembrane region" description="Helical" evidence="6">
    <location>
        <begin position="50"/>
        <end position="70"/>
    </location>
</feature>
<dbReference type="AlphaFoldDB" id="A0A9X1ZGY6"/>
<gene>
    <name evidence="7" type="ORF">L2740_19955</name>
</gene>
<dbReference type="PANTHER" id="PTHR30086">
    <property type="entry name" value="ARGININE EXPORTER PROTEIN ARGO"/>
    <property type="match status" value="1"/>
</dbReference>
<keyword evidence="5 6" id="KW-0472">Membrane</keyword>
<feature type="transmembrane region" description="Helical" evidence="6">
    <location>
        <begin position="115"/>
        <end position="137"/>
    </location>
</feature>
<evidence type="ECO:0000256" key="3">
    <source>
        <dbReference type="ARBA" id="ARBA00022692"/>
    </source>
</evidence>
<dbReference type="Pfam" id="PF01810">
    <property type="entry name" value="LysE"/>
    <property type="match status" value="1"/>
</dbReference>
<keyword evidence="8" id="KW-1185">Reference proteome</keyword>
<sequence length="201" mass="22217">MDGIWTLVVSAAIFCATMTMTPGPNNILLATSGANFGVRRTMPHIVGIRLGQTLLHIAILLGLGSMFEAFPVMHQALQILSLAYLVLLAYKVITMPVDDVSQIERLRPMTIKESALFQCINPKSWLATITLCTAFTISGEAYWLTAIMGVVVFNIVGLPTSLTWVVLGATIRRKLDTPKRRQYFNWFMGALLLVTIPLIIH</sequence>
<evidence type="ECO:0000313" key="8">
    <source>
        <dbReference type="Proteomes" id="UP001139293"/>
    </source>
</evidence>
<feature type="transmembrane region" description="Helical" evidence="6">
    <location>
        <begin position="183"/>
        <end position="200"/>
    </location>
</feature>
<evidence type="ECO:0000256" key="1">
    <source>
        <dbReference type="ARBA" id="ARBA00004651"/>
    </source>
</evidence>
<dbReference type="Proteomes" id="UP001139293">
    <property type="component" value="Unassembled WGS sequence"/>
</dbReference>
<comment type="caution">
    <text evidence="7">The sequence shown here is derived from an EMBL/GenBank/DDBJ whole genome shotgun (WGS) entry which is preliminary data.</text>
</comment>
<keyword evidence="3 6" id="KW-0812">Transmembrane</keyword>
<proteinExistence type="predicted"/>
<evidence type="ECO:0000313" key="7">
    <source>
        <dbReference type="EMBL" id="MCL1140817.1"/>
    </source>
</evidence>
<dbReference type="GO" id="GO:0015171">
    <property type="term" value="F:amino acid transmembrane transporter activity"/>
    <property type="evidence" value="ECO:0007669"/>
    <property type="project" value="TreeGrafter"/>
</dbReference>
<evidence type="ECO:0000256" key="2">
    <source>
        <dbReference type="ARBA" id="ARBA00022475"/>
    </source>
</evidence>
<dbReference type="EMBL" id="JAKILB010000019">
    <property type="protein sequence ID" value="MCL1140817.1"/>
    <property type="molecule type" value="Genomic_DNA"/>
</dbReference>
<organism evidence="7 8">
    <name type="scientific">Shewanella pneumatophori</name>
    <dbReference type="NCBI Taxonomy" id="314092"/>
    <lineage>
        <taxon>Bacteria</taxon>
        <taxon>Pseudomonadati</taxon>
        <taxon>Pseudomonadota</taxon>
        <taxon>Gammaproteobacteria</taxon>
        <taxon>Alteromonadales</taxon>
        <taxon>Shewanellaceae</taxon>
        <taxon>Shewanella</taxon>
    </lineage>
</organism>
<dbReference type="GO" id="GO:0005886">
    <property type="term" value="C:plasma membrane"/>
    <property type="evidence" value="ECO:0007669"/>
    <property type="project" value="UniProtKB-SubCell"/>
</dbReference>
<dbReference type="InterPro" id="IPR001123">
    <property type="entry name" value="LeuE-type"/>
</dbReference>
<dbReference type="GO" id="GO:0033228">
    <property type="term" value="P:cysteine export across plasma membrane"/>
    <property type="evidence" value="ECO:0007669"/>
    <property type="project" value="TreeGrafter"/>
</dbReference>
<dbReference type="RefSeq" id="WP_248951783.1">
    <property type="nucleotide sequence ID" value="NZ_JAKILB010000019.1"/>
</dbReference>
<feature type="transmembrane region" description="Helical" evidence="6">
    <location>
        <begin position="143"/>
        <end position="171"/>
    </location>
</feature>
<keyword evidence="4 6" id="KW-1133">Transmembrane helix</keyword>
<name>A0A9X1ZGY6_9GAMM</name>
<comment type="subcellular location">
    <subcellularLocation>
        <location evidence="1">Cell membrane</location>
        <topology evidence="1">Multi-pass membrane protein</topology>
    </subcellularLocation>
</comment>
<keyword evidence="2" id="KW-1003">Cell membrane</keyword>
<evidence type="ECO:0000256" key="4">
    <source>
        <dbReference type="ARBA" id="ARBA00022989"/>
    </source>
</evidence>
<evidence type="ECO:0000256" key="6">
    <source>
        <dbReference type="SAM" id="Phobius"/>
    </source>
</evidence>
<feature type="transmembrane region" description="Helical" evidence="6">
    <location>
        <begin position="6"/>
        <end position="29"/>
    </location>
</feature>
<feature type="transmembrane region" description="Helical" evidence="6">
    <location>
        <begin position="76"/>
        <end position="94"/>
    </location>
</feature>